<dbReference type="InterPro" id="IPR023214">
    <property type="entry name" value="HAD_sf"/>
</dbReference>
<dbReference type="SUPFAM" id="SSF56784">
    <property type="entry name" value="HAD-like"/>
    <property type="match status" value="1"/>
</dbReference>
<reference evidence="1 2" key="1">
    <citation type="submission" date="2022-03" db="EMBL/GenBank/DDBJ databases">
        <title>Isotopic signatures of nitrous oxide derived from detoxification processes.</title>
        <authorList>
            <person name="Behrendt U."/>
            <person name="Buchen C."/>
            <person name="Well R."/>
            <person name="Ulrich A."/>
            <person name="Rohe L."/>
            <person name="Kolb S."/>
            <person name="Schloter M."/>
            <person name="Horn M.A."/>
            <person name="Augustin J."/>
        </authorList>
    </citation>
    <scope>NUCLEOTIDE SEQUENCE [LARGE SCALE GENOMIC DNA]</scope>
    <source>
        <strain evidence="1 2">S4-C24</strain>
    </source>
</reference>
<dbReference type="Gene3D" id="3.30.1240.10">
    <property type="match status" value="1"/>
</dbReference>
<keyword evidence="2" id="KW-1185">Reference proteome</keyword>
<gene>
    <name evidence="1" type="ORF">MNQ99_17840</name>
</gene>
<dbReference type="Gene3D" id="3.40.50.1000">
    <property type="entry name" value="HAD superfamily/HAD-like"/>
    <property type="match status" value="1"/>
</dbReference>
<evidence type="ECO:0000313" key="1">
    <source>
        <dbReference type="EMBL" id="UNK45751.1"/>
    </source>
</evidence>
<sequence length="303" mass="33303">MTLTAGAPVRPEQPPIGLLLDVDGPVSSPVTRTVPPEIIHSLLVMAKRGWPIVFNTGRSDHFIREQVMEPMLAAGMPAGVRCYAVCEKGAVWFSFTADGPGTIHVDHTLAPPQEFAAEVRKLVSSGYSSLMFFDETKKAMVSVEQVVGTENREYRRVQEKFDAEVLALMRRFNMGATRLDQHLPDSDDRIDYRVDPNIIATDIESVQLGKDLGAQRALEMLAADGVVPHAWRTMGDSRTDYAMSDLLHHHGHAVLHVDVRPAEGVPEKPYPVLTAAHLGFPKAVHEEAGAAFLRTWAAIAQTL</sequence>
<evidence type="ECO:0000313" key="2">
    <source>
        <dbReference type="Proteomes" id="UP000829069"/>
    </source>
</evidence>
<evidence type="ECO:0008006" key="3">
    <source>
        <dbReference type="Google" id="ProtNLM"/>
    </source>
</evidence>
<name>A0ABY3WBQ3_9MICC</name>
<protein>
    <recommendedName>
        <fullName evidence="3">Haloacid dehalogenase</fullName>
    </recommendedName>
</protein>
<dbReference type="RefSeq" id="WP_241913929.1">
    <property type="nucleotide sequence ID" value="NZ_CP093326.1"/>
</dbReference>
<proteinExistence type="predicted"/>
<organism evidence="1 2">
    <name type="scientific">Arthrobacter sulfonylureivorans</name>
    <dbReference type="NCBI Taxonomy" id="2486855"/>
    <lineage>
        <taxon>Bacteria</taxon>
        <taxon>Bacillati</taxon>
        <taxon>Actinomycetota</taxon>
        <taxon>Actinomycetes</taxon>
        <taxon>Micrococcales</taxon>
        <taxon>Micrococcaceae</taxon>
        <taxon>Arthrobacter</taxon>
    </lineage>
</organism>
<dbReference type="InterPro" id="IPR036412">
    <property type="entry name" value="HAD-like_sf"/>
</dbReference>
<accession>A0ABY3WBQ3</accession>
<dbReference type="Proteomes" id="UP000829069">
    <property type="component" value="Chromosome"/>
</dbReference>
<dbReference type="EMBL" id="CP093326">
    <property type="protein sequence ID" value="UNK45751.1"/>
    <property type="molecule type" value="Genomic_DNA"/>
</dbReference>